<reference evidence="1 2" key="1">
    <citation type="journal article" date="2023" name="Arcadia Sci">
        <title>De novo assembly of a long-read Amblyomma americanum tick genome.</title>
        <authorList>
            <person name="Chou S."/>
            <person name="Poskanzer K.E."/>
            <person name="Rollins M."/>
            <person name="Thuy-Boun P.S."/>
        </authorList>
    </citation>
    <scope>NUCLEOTIDE SEQUENCE [LARGE SCALE GENOMIC DNA]</scope>
    <source>
        <strain evidence="1">F_SG_1</strain>
        <tissue evidence="1">Salivary glands</tissue>
    </source>
</reference>
<gene>
    <name evidence="1" type="ORF">V5799_014537</name>
</gene>
<feature type="non-terminal residue" evidence="1">
    <location>
        <position position="206"/>
    </location>
</feature>
<dbReference type="AlphaFoldDB" id="A0AAQ4E2R6"/>
<keyword evidence="2" id="KW-1185">Reference proteome</keyword>
<dbReference type="Proteomes" id="UP001321473">
    <property type="component" value="Unassembled WGS sequence"/>
</dbReference>
<proteinExistence type="predicted"/>
<protein>
    <submittedName>
        <fullName evidence="1">Uncharacterized protein</fullName>
    </submittedName>
</protein>
<organism evidence="1 2">
    <name type="scientific">Amblyomma americanum</name>
    <name type="common">Lone star tick</name>
    <dbReference type="NCBI Taxonomy" id="6943"/>
    <lineage>
        <taxon>Eukaryota</taxon>
        <taxon>Metazoa</taxon>
        <taxon>Ecdysozoa</taxon>
        <taxon>Arthropoda</taxon>
        <taxon>Chelicerata</taxon>
        <taxon>Arachnida</taxon>
        <taxon>Acari</taxon>
        <taxon>Parasitiformes</taxon>
        <taxon>Ixodida</taxon>
        <taxon>Ixodoidea</taxon>
        <taxon>Ixodidae</taxon>
        <taxon>Amblyomminae</taxon>
        <taxon>Amblyomma</taxon>
    </lineage>
</organism>
<evidence type="ECO:0000313" key="1">
    <source>
        <dbReference type="EMBL" id="KAK8769001.1"/>
    </source>
</evidence>
<accession>A0AAQ4E2R6</accession>
<name>A0AAQ4E2R6_AMBAM</name>
<comment type="caution">
    <text evidence="1">The sequence shown here is derived from an EMBL/GenBank/DDBJ whole genome shotgun (WGS) entry which is preliminary data.</text>
</comment>
<sequence>MPVATQPTTYENLREIVHDFCRDHEVTVIPGPIISQETSATFGEMLQSADCLMASACIDKLRERHEGPPWNLVLFPDPVKRYKLLLLWESTEKLKDVLGQTAVEHHSSDYVFRLWALGNHPSICGQCGIIQNNRGLKWYTGLSGLNLNVGAVHEVDFALGGLSVFYFRFLFIDFVYPYITDVFAFVSKAPTRIPLTQAIVYPFQKQ</sequence>
<dbReference type="EMBL" id="JARKHS020023218">
    <property type="protein sequence ID" value="KAK8769001.1"/>
    <property type="molecule type" value="Genomic_DNA"/>
</dbReference>
<evidence type="ECO:0000313" key="2">
    <source>
        <dbReference type="Proteomes" id="UP001321473"/>
    </source>
</evidence>